<dbReference type="Gene3D" id="1.20.1070.10">
    <property type="entry name" value="Rhodopsin 7-helix transmembrane proteins"/>
    <property type="match status" value="1"/>
</dbReference>
<evidence type="ECO:0000313" key="7">
    <source>
        <dbReference type="EMBL" id="CAH1779768.1"/>
    </source>
</evidence>
<evidence type="ECO:0000256" key="3">
    <source>
        <dbReference type="ARBA" id="ARBA00022989"/>
    </source>
</evidence>
<dbReference type="InterPro" id="IPR052954">
    <property type="entry name" value="GPCR-Ligand_Int"/>
</dbReference>
<dbReference type="GO" id="GO:0016020">
    <property type="term" value="C:membrane"/>
    <property type="evidence" value="ECO:0007669"/>
    <property type="project" value="UniProtKB-SubCell"/>
</dbReference>
<keyword evidence="8" id="KW-1185">Reference proteome</keyword>
<dbReference type="InterPro" id="IPR000276">
    <property type="entry name" value="GPCR_Rhodpsn"/>
</dbReference>
<dbReference type="Pfam" id="PF00001">
    <property type="entry name" value="7tm_1"/>
    <property type="match status" value="1"/>
</dbReference>
<comment type="subcellular location">
    <subcellularLocation>
        <location evidence="1">Membrane</location>
    </subcellularLocation>
</comment>
<feature type="region of interest" description="Disordered" evidence="5">
    <location>
        <begin position="426"/>
        <end position="446"/>
    </location>
</feature>
<feature type="transmembrane region" description="Helical" evidence="6">
    <location>
        <begin position="292"/>
        <end position="310"/>
    </location>
</feature>
<dbReference type="OrthoDB" id="6276488at2759"/>
<name>A0A8J1TVQ5_OWEFU</name>
<evidence type="ECO:0000256" key="2">
    <source>
        <dbReference type="ARBA" id="ARBA00022692"/>
    </source>
</evidence>
<dbReference type="InterPro" id="IPR017452">
    <property type="entry name" value="GPCR_Rhodpsn_7TM"/>
</dbReference>
<dbReference type="SUPFAM" id="SSF81321">
    <property type="entry name" value="Family A G protein-coupled receptor-like"/>
    <property type="match status" value="1"/>
</dbReference>
<comment type="caution">
    <text evidence="7">The sequence shown here is derived from an EMBL/GenBank/DDBJ whole genome shotgun (WGS) entry which is preliminary data.</text>
</comment>
<dbReference type="PANTHER" id="PTHR46641">
    <property type="entry name" value="FMRFAMIDE RECEPTOR-RELATED"/>
    <property type="match status" value="1"/>
</dbReference>
<dbReference type="EMBL" id="CAIIXF020000003">
    <property type="protein sequence ID" value="CAH1779768.1"/>
    <property type="molecule type" value="Genomic_DNA"/>
</dbReference>
<dbReference type="PANTHER" id="PTHR46641:SF2">
    <property type="entry name" value="FMRFAMIDE RECEPTOR"/>
    <property type="match status" value="1"/>
</dbReference>
<dbReference type="PROSITE" id="PS50262">
    <property type="entry name" value="G_PROTEIN_RECEP_F1_2"/>
    <property type="match status" value="1"/>
</dbReference>
<protein>
    <submittedName>
        <fullName evidence="7">Uncharacterized protein</fullName>
    </submittedName>
</protein>
<evidence type="ECO:0000256" key="4">
    <source>
        <dbReference type="ARBA" id="ARBA00023136"/>
    </source>
</evidence>
<dbReference type="Proteomes" id="UP000749559">
    <property type="component" value="Unassembled WGS sequence"/>
</dbReference>
<feature type="transmembrane region" description="Helical" evidence="6">
    <location>
        <begin position="340"/>
        <end position="360"/>
    </location>
</feature>
<feature type="compositionally biased region" description="Polar residues" evidence="5">
    <location>
        <begin position="428"/>
        <end position="446"/>
    </location>
</feature>
<keyword evidence="2 6" id="KW-0812">Transmembrane</keyword>
<dbReference type="AlphaFoldDB" id="A0A8J1TVQ5"/>
<feature type="transmembrane region" description="Helical" evidence="6">
    <location>
        <begin position="380"/>
        <end position="404"/>
    </location>
</feature>
<keyword evidence="4 6" id="KW-0472">Membrane</keyword>
<accession>A0A8J1TVQ5</accession>
<evidence type="ECO:0000256" key="5">
    <source>
        <dbReference type="SAM" id="MobiDB-lite"/>
    </source>
</evidence>
<dbReference type="PRINTS" id="PR00237">
    <property type="entry name" value="GPCRRHODOPSN"/>
</dbReference>
<evidence type="ECO:0000313" key="8">
    <source>
        <dbReference type="Proteomes" id="UP000749559"/>
    </source>
</evidence>
<feature type="transmembrane region" description="Helical" evidence="6">
    <location>
        <begin position="195"/>
        <end position="217"/>
    </location>
</feature>
<evidence type="ECO:0000256" key="6">
    <source>
        <dbReference type="SAM" id="Phobius"/>
    </source>
</evidence>
<dbReference type="GO" id="GO:0004930">
    <property type="term" value="F:G protein-coupled receptor activity"/>
    <property type="evidence" value="ECO:0007669"/>
    <property type="project" value="InterPro"/>
</dbReference>
<gene>
    <name evidence="7" type="ORF">OFUS_LOCUS6543</name>
</gene>
<sequence>MEIEQLTITTGADIEQLDKTSTSGIKQSNTTAATEIKQANITTTTEIEQPNITATAEIKQPNTTAATEIKQPNITTTTEIEQPNSTIAQVIDEQTTVSNSEHMRDMEFFAQFNYYFNFWIQALLRIFGIIGNIFNLIILSRPEFKAKNSYNILLLSLAVADMITLIIGLPLNILIENSMFLHKSVSFEWQVYMYYGLFTVGYMSISAGNWTTTMVSIQRYIAICMPLKCNRLCSSKRTRIVTVTIWLLSIILFTENYLNYSVEYVTEGNSTYPKFVKGILRWPLYDSIMNNVQIALCSYVPWFISFCAIIRIGTELSLKTTEQDILRSTKEPGQQQEVKITAMLTSIVFVYLICSIPTSVRYIVRSTVTVPVYYSQGVPYMVLDGLANFGIAFNSAINIVLYSVTSPKYRRIFISIICPCYTTRRSLDSSTSNMRSNETGMSSTASVDQIALGQTSMDQKGLDKNRQV</sequence>
<reference evidence="7" key="1">
    <citation type="submission" date="2022-03" db="EMBL/GenBank/DDBJ databases">
        <authorList>
            <person name="Martin C."/>
        </authorList>
    </citation>
    <scope>NUCLEOTIDE SEQUENCE</scope>
</reference>
<dbReference type="CDD" id="cd14978">
    <property type="entry name" value="7tmA_FMRFamide_R-like"/>
    <property type="match status" value="1"/>
</dbReference>
<keyword evidence="3 6" id="KW-1133">Transmembrane helix</keyword>
<evidence type="ECO:0000256" key="1">
    <source>
        <dbReference type="ARBA" id="ARBA00004370"/>
    </source>
</evidence>
<feature type="transmembrane region" description="Helical" evidence="6">
    <location>
        <begin position="238"/>
        <end position="258"/>
    </location>
</feature>
<proteinExistence type="predicted"/>
<feature type="transmembrane region" description="Helical" evidence="6">
    <location>
        <begin position="152"/>
        <end position="175"/>
    </location>
</feature>
<organism evidence="7 8">
    <name type="scientific">Owenia fusiformis</name>
    <name type="common">Polychaete worm</name>
    <dbReference type="NCBI Taxonomy" id="6347"/>
    <lineage>
        <taxon>Eukaryota</taxon>
        <taxon>Metazoa</taxon>
        <taxon>Spiralia</taxon>
        <taxon>Lophotrochozoa</taxon>
        <taxon>Annelida</taxon>
        <taxon>Polychaeta</taxon>
        <taxon>Sedentaria</taxon>
        <taxon>Canalipalpata</taxon>
        <taxon>Sabellida</taxon>
        <taxon>Oweniida</taxon>
        <taxon>Oweniidae</taxon>
        <taxon>Owenia</taxon>
    </lineage>
</organism>
<feature type="transmembrane region" description="Helical" evidence="6">
    <location>
        <begin position="118"/>
        <end position="140"/>
    </location>
</feature>